<keyword evidence="3" id="KW-1185">Reference proteome</keyword>
<dbReference type="Pfam" id="PF12730">
    <property type="entry name" value="ABC2_membrane_4"/>
    <property type="match status" value="1"/>
</dbReference>
<evidence type="ECO:0000313" key="3">
    <source>
        <dbReference type="Proteomes" id="UP001059773"/>
    </source>
</evidence>
<proteinExistence type="predicted"/>
<evidence type="ECO:0000256" key="1">
    <source>
        <dbReference type="SAM" id="Phobius"/>
    </source>
</evidence>
<dbReference type="EMBL" id="CP101914">
    <property type="protein sequence ID" value="UUI01209.1"/>
    <property type="molecule type" value="Genomic_DNA"/>
</dbReference>
<gene>
    <name evidence="2" type="ORF">NP439_14190</name>
</gene>
<feature type="transmembrane region" description="Helical" evidence="1">
    <location>
        <begin position="99"/>
        <end position="129"/>
    </location>
</feature>
<keyword evidence="1" id="KW-0472">Membrane</keyword>
<feature type="transmembrane region" description="Helical" evidence="1">
    <location>
        <begin position="17"/>
        <end position="36"/>
    </location>
</feature>
<dbReference type="PANTHER" id="PTHR37305:SF1">
    <property type="entry name" value="MEMBRANE PROTEIN"/>
    <property type="match status" value="1"/>
</dbReference>
<reference evidence="2" key="1">
    <citation type="submission" date="2022-07" db="EMBL/GenBank/DDBJ databases">
        <title>FELIX.</title>
        <authorList>
            <person name="Wan K.H."/>
            <person name="Park S."/>
            <person name="Lawrence Q."/>
            <person name="Eichenberger J.P."/>
            <person name="Booth B.W."/>
            <person name="Piaggio A.J."/>
            <person name="Chandler J.C."/>
            <person name="Franklin A.B."/>
            <person name="Celniker S.E."/>
        </authorList>
    </citation>
    <scope>NUCLEOTIDE SEQUENCE</scope>
    <source>
        <strain evidence="2">QA-1986 374</strain>
    </source>
</reference>
<keyword evidence="1" id="KW-1133">Transmembrane helix</keyword>
<feature type="transmembrane region" description="Helical" evidence="1">
    <location>
        <begin position="149"/>
        <end position="176"/>
    </location>
</feature>
<sequence>MNLLKNELYKLLKMKKIYIFAVVMLGITLLNLYDYHPGGSERTVWDFQYGQSVPLTMIQIFSQFMIIFIPIVVADSISNEYRNGTLKLSLLRPVKRGNLLLAKIMALFIFIVVSTVIFLIQSYIMGVYFVGWGEATEYMGTTYTPLKGIGLTITIYTLFMLPALAYGIVAGFIAVLAKNMSTAIIISLVVITIGLNLNDITAIAPYSLAHHLMYFPEELMQAERWTGILPNVGMVLIYMIVFAGLSFWAFKKKEILY</sequence>
<keyword evidence="1" id="KW-0812">Transmembrane</keyword>
<protein>
    <submittedName>
        <fullName evidence="2">ABC transporter permease</fullName>
    </submittedName>
</protein>
<name>A0ABY5JRG4_9BACI</name>
<dbReference type="RefSeq" id="WP_256706641.1">
    <property type="nucleotide sequence ID" value="NZ_CP101914.1"/>
</dbReference>
<accession>A0ABY5JRG4</accession>
<feature type="transmembrane region" description="Helical" evidence="1">
    <location>
        <begin position="183"/>
        <end position="208"/>
    </location>
</feature>
<dbReference type="Proteomes" id="UP001059773">
    <property type="component" value="Chromosome"/>
</dbReference>
<feature type="transmembrane region" description="Helical" evidence="1">
    <location>
        <begin position="56"/>
        <end position="78"/>
    </location>
</feature>
<feature type="transmembrane region" description="Helical" evidence="1">
    <location>
        <begin position="228"/>
        <end position="250"/>
    </location>
</feature>
<dbReference type="PANTHER" id="PTHR37305">
    <property type="entry name" value="INTEGRAL MEMBRANE PROTEIN-RELATED"/>
    <property type="match status" value="1"/>
</dbReference>
<evidence type="ECO:0000313" key="2">
    <source>
        <dbReference type="EMBL" id="UUI01209.1"/>
    </source>
</evidence>
<organism evidence="2 3">
    <name type="scientific">Oceanobacillus jeddahense</name>
    <dbReference type="NCBI Taxonomy" id="1462527"/>
    <lineage>
        <taxon>Bacteria</taxon>
        <taxon>Bacillati</taxon>
        <taxon>Bacillota</taxon>
        <taxon>Bacilli</taxon>
        <taxon>Bacillales</taxon>
        <taxon>Bacillaceae</taxon>
        <taxon>Oceanobacillus</taxon>
    </lineage>
</organism>